<organism evidence="2 3">
    <name type="scientific">Geodia barretti</name>
    <name type="common">Barrett's horny sponge</name>
    <dbReference type="NCBI Taxonomy" id="519541"/>
    <lineage>
        <taxon>Eukaryota</taxon>
        <taxon>Metazoa</taxon>
        <taxon>Porifera</taxon>
        <taxon>Demospongiae</taxon>
        <taxon>Heteroscleromorpha</taxon>
        <taxon>Tetractinellida</taxon>
        <taxon>Astrophorina</taxon>
        <taxon>Geodiidae</taxon>
        <taxon>Geodia</taxon>
    </lineage>
</organism>
<proteinExistence type="predicted"/>
<dbReference type="GO" id="GO:0005737">
    <property type="term" value="C:cytoplasm"/>
    <property type="evidence" value="ECO:0007669"/>
    <property type="project" value="TreeGrafter"/>
</dbReference>
<gene>
    <name evidence="2" type="ORF">GBAR_LOCUS17566</name>
</gene>
<dbReference type="Proteomes" id="UP001174909">
    <property type="component" value="Unassembled WGS sequence"/>
</dbReference>
<keyword evidence="3" id="KW-1185">Reference proteome</keyword>
<dbReference type="PANTHER" id="PTHR28633:SF1">
    <property type="entry name" value="BLOC-2 COMPLEX MEMBER HPS3"/>
    <property type="match status" value="1"/>
</dbReference>
<dbReference type="Pfam" id="PF14763">
    <property type="entry name" value="HPS3_C"/>
    <property type="match status" value="1"/>
</dbReference>
<dbReference type="AlphaFoldDB" id="A0AA35WW30"/>
<evidence type="ECO:0000313" key="3">
    <source>
        <dbReference type="Proteomes" id="UP001174909"/>
    </source>
</evidence>
<name>A0AA35WW30_GEOBA</name>
<evidence type="ECO:0000259" key="1">
    <source>
        <dbReference type="Pfam" id="PF14763"/>
    </source>
</evidence>
<sequence length="526" mass="59413">MEVMRWLQENCFQLAESLCLYSRWNGIETHASHYFVMSGRPIVDVVCHILSNHTSDHKKTYSILMAYLNLTLFEARNAEKQMPLLRPLADKVLELYGSGHVTQSSSHVTCHVISLLLDSWMVGYSSDKAISLLEKQLESLTGEESCRGRMCHSMLCLNSGRVQEARQGLCKTPKEDLERWMIGNVRFLLDSPTLTLSPLGKLVLELQESSLLDLFLHLLKRHKMTFDDLCTLLKTKDSTDLAQEHALKRFVEMIVLDRSKVISKTTTMQAVLILVEMLFARLSTTETTVSSRKQTPFVMRGTRHRWLDNVVPFGSGGGGGVWEEGEEGNGVTVETTGRRKHDYRLNDLLQLQTVLCSSHMTETVATRVNELLTPLNPVKEDGEGEGGAFVYQISLQMLSWPCVGRKKEACQLCLRHNPGAVIDYCTTMFPGDLDLWVWLLEQLLGNANYEGDPTHPQDLYKSLYKEALGHVITLTTPREFVFLLPPTGSAGFFLPFIERSIKLHFSRATSDCLHDSILQSNNNTTQ</sequence>
<dbReference type="PANTHER" id="PTHR28633">
    <property type="entry name" value="HERMANSKY-PUDLAK SYNDROME 3 PROTEIN"/>
    <property type="match status" value="1"/>
</dbReference>
<dbReference type="InterPro" id="IPR017216">
    <property type="entry name" value="HPS3"/>
</dbReference>
<accession>A0AA35WW30</accession>
<evidence type="ECO:0000313" key="2">
    <source>
        <dbReference type="EMBL" id="CAI8030956.1"/>
    </source>
</evidence>
<protein>
    <recommendedName>
        <fullName evidence="1">BLOC-2 complex member HPS3 C-terminal domain-containing protein</fullName>
    </recommendedName>
</protein>
<feature type="domain" description="BLOC-2 complex member HPS3 C-terminal" evidence="1">
    <location>
        <begin position="341"/>
        <end position="497"/>
    </location>
</feature>
<comment type="caution">
    <text evidence="2">The sequence shown here is derived from an EMBL/GenBank/DDBJ whole genome shotgun (WGS) entry which is preliminary data.</text>
</comment>
<dbReference type="EMBL" id="CASHTH010002510">
    <property type="protein sequence ID" value="CAI8030956.1"/>
    <property type="molecule type" value="Genomic_DNA"/>
</dbReference>
<dbReference type="InterPro" id="IPR029438">
    <property type="entry name" value="HPS3_C"/>
</dbReference>
<reference evidence="2" key="1">
    <citation type="submission" date="2023-03" db="EMBL/GenBank/DDBJ databases">
        <authorList>
            <person name="Steffen K."/>
            <person name="Cardenas P."/>
        </authorList>
    </citation>
    <scope>NUCLEOTIDE SEQUENCE</scope>
</reference>